<evidence type="ECO:0000256" key="9">
    <source>
        <dbReference type="ARBA" id="ARBA00023242"/>
    </source>
</evidence>
<dbReference type="GO" id="GO:0008270">
    <property type="term" value="F:zinc ion binding"/>
    <property type="evidence" value="ECO:0007669"/>
    <property type="project" value="UniProtKB-KW"/>
</dbReference>
<keyword evidence="3" id="KW-0677">Repeat</keyword>
<evidence type="ECO:0000256" key="5">
    <source>
        <dbReference type="ARBA" id="ARBA00022833"/>
    </source>
</evidence>
<feature type="domain" description="C2H2-type" evidence="12">
    <location>
        <begin position="569"/>
        <end position="596"/>
    </location>
</feature>
<dbReference type="Gene3D" id="3.30.160.60">
    <property type="entry name" value="Classic Zinc Finger"/>
    <property type="match status" value="6"/>
</dbReference>
<dbReference type="InterPro" id="IPR013087">
    <property type="entry name" value="Znf_C2H2_type"/>
</dbReference>
<feature type="domain" description="C2H2-type" evidence="12">
    <location>
        <begin position="289"/>
        <end position="312"/>
    </location>
</feature>
<protein>
    <submittedName>
        <fullName evidence="14">PR domain zinc finger protein 5-like isoform X1</fullName>
    </submittedName>
</protein>
<comment type="subcellular location">
    <subcellularLocation>
        <location evidence="1">Nucleus</location>
    </subcellularLocation>
</comment>
<dbReference type="Pfam" id="PF00096">
    <property type="entry name" value="zf-C2H2"/>
    <property type="match status" value="3"/>
</dbReference>
<feature type="domain" description="C2H2-type" evidence="12">
    <location>
        <begin position="597"/>
        <end position="624"/>
    </location>
</feature>
<feature type="domain" description="C2H2-type" evidence="12">
    <location>
        <begin position="499"/>
        <end position="521"/>
    </location>
</feature>
<dbReference type="PANTHER" id="PTHR24379:SF121">
    <property type="entry name" value="C2H2-TYPE DOMAIN-CONTAINING PROTEIN"/>
    <property type="match status" value="1"/>
</dbReference>
<accession>A0A7E5WP69</accession>
<evidence type="ECO:0000256" key="2">
    <source>
        <dbReference type="ARBA" id="ARBA00022723"/>
    </source>
</evidence>
<evidence type="ECO:0000256" key="4">
    <source>
        <dbReference type="ARBA" id="ARBA00022771"/>
    </source>
</evidence>
<sequence length="729" mass="85155">MEGEESNLNQGPYPILFIPKVCTPLETNCEMSENVFIHLNISSPDTEGNEAIIYKGFCNVKVTKSNDINITYGATDNDCKDVSIPVILAEANQISFPAYNDSQVWIDPARSPYVYNRCDSPPQEAYTIHETRDNHITIEQHNTYITQNVYNYNETVRYSPASEEHKTVKKGHTDSYNMYEEDEFECGVFLSQLSEEIINEKEIRDRDERKFVGLKTDNEALKQLMSSDIQSASRQQKTILFLGHDAEYGQTIQNISLNDPTVECLGNSDREVEVTVEDSKSLHPLAKRYQCNKCKQIFDQLAEFKQHMVGNHRLSNLCDLSDDVRFMCQECGKYLKNQDKFEKHCLGHGDPDLECDKCHKVFASKFTLRNHMKIHSRRYLCSYCAKSFSTPHQLYTHAEKSHFRFMCDFCPFVCDNYTELKAHKDEGHQNSSVSSKESSVSKSNDDVFEDISSDMSLADDDKRKRESRIQSADSVIAKVMANRLFQELTKSKKNRKCKKICDVCRKKFDRISDLKRHLIEHVIRSTLAKNPTDKYGVLTIRCEICQEKVFSKVDRYKAHLREHAKLTIYKCTFCDKSFSDSSNFSKHKKIHGSTNFFQCDMCQRKFNSKKMITQHMEYHKNHVPIQCQYCEKIFHFESMLNKHIKCAHSKESTSKFKCRVCEKYFKSLKEKWDHEWNIHNVRKAIVDCLVCDSRFRKYSELKKHCTEEHEILIPPKKFLHWKRKEAALK</sequence>
<proteinExistence type="predicted"/>
<dbReference type="InterPro" id="IPR036236">
    <property type="entry name" value="Znf_C2H2_sf"/>
</dbReference>
<gene>
    <name evidence="14" type="primary">LOC113503988</name>
</gene>
<feature type="compositionally biased region" description="Low complexity" evidence="11">
    <location>
        <begin position="431"/>
        <end position="442"/>
    </location>
</feature>
<evidence type="ECO:0000256" key="10">
    <source>
        <dbReference type="PROSITE-ProRule" id="PRU00042"/>
    </source>
</evidence>
<keyword evidence="2" id="KW-0479">Metal-binding</keyword>
<dbReference type="InParanoid" id="A0A7E5WP69"/>
<feature type="domain" description="C2H2-type" evidence="12">
    <location>
        <begin position="353"/>
        <end position="380"/>
    </location>
</feature>
<dbReference type="PANTHER" id="PTHR24379">
    <property type="entry name" value="KRAB AND ZINC FINGER DOMAIN-CONTAINING"/>
    <property type="match status" value="1"/>
</dbReference>
<keyword evidence="13" id="KW-1185">Reference proteome</keyword>
<keyword evidence="4 10" id="KW-0863">Zinc-finger</keyword>
<name>A0A7E5WP69_TRINI</name>
<dbReference type="GO" id="GO:0005634">
    <property type="term" value="C:nucleus"/>
    <property type="evidence" value="ECO:0007669"/>
    <property type="project" value="UniProtKB-SubCell"/>
</dbReference>
<feature type="domain" description="C2H2-type" evidence="12">
    <location>
        <begin position="625"/>
        <end position="653"/>
    </location>
</feature>
<feature type="domain" description="C2H2-type" evidence="12">
    <location>
        <begin position="656"/>
        <end position="684"/>
    </location>
</feature>
<reference evidence="14" key="1">
    <citation type="submission" date="2025-08" db="UniProtKB">
        <authorList>
            <consortium name="RefSeq"/>
        </authorList>
    </citation>
    <scope>IDENTIFICATION</scope>
</reference>
<evidence type="ECO:0000256" key="3">
    <source>
        <dbReference type="ARBA" id="ARBA00022737"/>
    </source>
</evidence>
<keyword evidence="7" id="KW-0238">DNA-binding</keyword>
<keyword evidence="6" id="KW-0805">Transcription regulation</keyword>
<evidence type="ECO:0000313" key="14">
    <source>
        <dbReference type="RefSeq" id="XP_026741941.1"/>
    </source>
</evidence>
<dbReference type="PROSITE" id="PS50157">
    <property type="entry name" value="ZINC_FINGER_C2H2_2"/>
    <property type="match status" value="8"/>
</dbReference>
<dbReference type="SMART" id="SM00355">
    <property type="entry name" value="ZnF_C2H2"/>
    <property type="match status" value="12"/>
</dbReference>
<dbReference type="PROSITE" id="PS00028">
    <property type="entry name" value="ZINC_FINGER_C2H2_1"/>
    <property type="match status" value="9"/>
</dbReference>
<dbReference type="RefSeq" id="XP_026741941.1">
    <property type="nucleotide sequence ID" value="XM_026886140.1"/>
</dbReference>
<dbReference type="GeneID" id="113503988"/>
<evidence type="ECO:0000256" key="8">
    <source>
        <dbReference type="ARBA" id="ARBA00023163"/>
    </source>
</evidence>
<evidence type="ECO:0000256" key="1">
    <source>
        <dbReference type="ARBA" id="ARBA00004123"/>
    </source>
</evidence>
<evidence type="ECO:0000256" key="7">
    <source>
        <dbReference type="ARBA" id="ARBA00023125"/>
    </source>
</evidence>
<evidence type="ECO:0000313" key="13">
    <source>
        <dbReference type="Proteomes" id="UP000322000"/>
    </source>
</evidence>
<evidence type="ECO:0000259" key="12">
    <source>
        <dbReference type="PROSITE" id="PS50157"/>
    </source>
</evidence>
<dbReference type="OrthoDB" id="6105938at2759"/>
<dbReference type="GO" id="GO:0000977">
    <property type="term" value="F:RNA polymerase II transcription regulatory region sequence-specific DNA binding"/>
    <property type="evidence" value="ECO:0007669"/>
    <property type="project" value="TreeGrafter"/>
</dbReference>
<keyword evidence="5" id="KW-0862">Zinc</keyword>
<dbReference type="FunFam" id="3.30.160.60:FF:000325">
    <property type="entry name" value="ZFP90 zinc finger protein"/>
    <property type="match status" value="1"/>
</dbReference>
<feature type="domain" description="C2H2-type" evidence="12">
    <location>
        <begin position="379"/>
        <end position="402"/>
    </location>
</feature>
<dbReference type="GO" id="GO:0000981">
    <property type="term" value="F:DNA-binding transcription factor activity, RNA polymerase II-specific"/>
    <property type="evidence" value="ECO:0007669"/>
    <property type="project" value="TreeGrafter"/>
</dbReference>
<dbReference type="AlphaFoldDB" id="A0A7E5WP69"/>
<keyword evidence="8" id="KW-0804">Transcription</keyword>
<keyword evidence="9" id="KW-0539">Nucleus</keyword>
<organism evidence="13 14">
    <name type="scientific">Trichoplusia ni</name>
    <name type="common">Cabbage looper</name>
    <dbReference type="NCBI Taxonomy" id="7111"/>
    <lineage>
        <taxon>Eukaryota</taxon>
        <taxon>Metazoa</taxon>
        <taxon>Ecdysozoa</taxon>
        <taxon>Arthropoda</taxon>
        <taxon>Hexapoda</taxon>
        <taxon>Insecta</taxon>
        <taxon>Pterygota</taxon>
        <taxon>Neoptera</taxon>
        <taxon>Endopterygota</taxon>
        <taxon>Lepidoptera</taxon>
        <taxon>Glossata</taxon>
        <taxon>Ditrysia</taxon>
        <taxon>Noctuoidea</taxon>
        <taxon>Noctuidae</taxon>
        <taxon>Plusiinae</taxon>
        <taxon>Trichoplusia</taxon>
    </lineage>
</organism>
<feature type="region of interest" description="Disordered" evidence="11">
    <location>
        <begin position="425"/>
        <end position="445"/>
    </location>
</feature>
<evidence type="ECO:0000256" key="6">
    <source>
        <dbReference type="ARBA" id="ARBA00023015"/>
    </source>
</evidence>
<dbReference type="SUPFAM" id="SSF57667">
    <property type="entry name" value="beta-beta-alpha zinc fingers"/>
    <property type="match status" value="4"/>
</dbReference>
<dbReference type="Proteomes" id="UP000322000">
    <property type="component" value="Chromosome 20"/>
</dbReference>
<evidence type="ECO:0000256" key="11">
    <source>
        <dbReference type="SAM" id="MobiDB-lite"/>
    </source>
</evidence>
<dbReference type="KEGG" id="tnl:113503988"/>